<dbReference type="Pfam" id="PF19291">
    <property type="entry name" value="TREH_N"/>
    <property type="match status" value="1"/>
</dbReference>
<dbReference type="PANTHER" id="PTHR31616">
    <property type="entry name" value="TREHALASE"/>
    <property type="match status" value="1"/>
</dbReference>
<dbReference type="GO" id="GO:0005975">
    <property type="term" value="P:carbohydrate metabolic process"/>
    <property type="evidence" value="ECO:0007669"/>
    <property type="project" value="InterPro"/>
</dbReference>
<dbReference type="Gene3D" id="1.50.10.10">
    <property type="match status" value="1"/>
</dbReference>
<dbReference type="InterPro" id="IPR045582">
    <property type="entry name" value="Trehalase-like_N"/>
</dbReference>
<gene>
    <name evidence="3" type="ORF">K493DRAFT_330108</name>
</gene>
<dbReference type="OrthoDB" id="406733at2759"/>
<dbReference type="PANTHER" id="PTHR31616:SF0">
    <property type="entry name" value="GLUCAN 1,4-ALPHA-GLUCOSIDASE"/>
    <property type="match status" value="1"/>
</dbReference>
<dbReference type="GO" id="GO:0004553">
    <property type="term" value="F:hydrolase activity, hydrolyzing O-glycosyl compounds"/>
    <property type="evidence" value="ECO:0007669"/>
    <property type="project" value="TreeGrafter"/>
</dbReference>
<dbReference type="Proteomes" id="UP000193498">
    <property type="component" value="Unassembled WGS sequence"/>
</dbReference>
<keyword evidence="3" id="KW-0378">Hydrolase</keyword>
<proteinExistence type="predicted"/>
<feature type="domain" description="Trehalase-like N-terminal" evidence="2">
    <location>
        <begin position="13"/>
        <end position="105"/>
    </location>
</feature>
<dbReference type="EMBL" id="MCFE01000231">
    <property type="protein sequence ID" value="ORX93558.1"/>
    <property type="molecule type" value="Genomic_DNA"/>
</dbReference>
<evidence type="ECO:0000313" key="3">
    <source>
        <dbReference type="EMBL" id="ORX93558.1"/>
    </source>
</evidence>
<reference evidence="3 4" key="1">
    <citation type="submission" date="2016-07" db="EMBL/GenBank/DDBJ databases">
        <title>Pervasive Adenine N6-methylation of Active Genes in Fungi.</title>
        <authorList>
            <consortium name="DOE Joint Genome Institute"/>
            <person name="Mondo S.J."/>
            <person name="Dannebaum R.O."/>
            <person name="Kuo R.C."/>
            <person name="Labutti K."/>
            <person name="Haridas S."/>
            <person name="Kuo A."/>
            <person name="Salamov A."/>
            <person name="Ahrendt S.R."/>
            <person name="Lipzen A."/>
            <person name="Sullivan W."/>
            <person name="Andreopoulos W.B."/>
            <person name="Clum A."/>
            <person name="Lindquist E."/>
            <person name="Daum C."/>
            <person name="Ramamoorthy G.K."/>
            <person name="Gryganskyi A."/>
            <person name="Culley D."/>
            <person name="Magnuson J.K."/>
            <person name="James T.Y."/>
            <person name="O'Malley M.A."/>
            <person name="Stajich J.E."/>
            <person name="Spatafora J.W."/>
            <person name="Visel A."/>
            <person name="Grigoriev I.V."/>
        </authorList>
    </citation>
    <scope>NUCLEOTIDE SEQUENCE [LARGE SCALE GENOMIC DNA]</scope>
    <source>
        <strain evidence="3 4">CBS 931.73</strain>
    </source>
</reference>
<dbReference type="Pfam" id="PF00723">
    <property type="entry name" value="Glyco_hydro_15"/>
    <property type="match status" value="1"/>
</dbReference>
<organism evidence="3 4">
    <name type="scientific">Basidiobolus meristosporus CBS 931.73</name>
    <dbReference type="NCBI Taxonomy" id="1314790"/>
    <lineage>
        <taxon>Eukaryota</taxon>
        <taxon>Fungi</taxon>
        <taxon>Fungi incertae sedis</taxon>
        <taxon>Zoopagomycota</taxon>
        <taxon>Entomophthoromycotina</taxon>
        <taxon>Basidiobolomycetes</taxon>
        <taxon>Basidiobolales</taxon>
        <taxon>Basidiobolaceae</taxon>
        <taxon>Basidiobolus</taxon>
    </lineage>
</organism>
<sequence length="649" mass="74818">MEQKCRHQDGYLPVENYGVIGNMRTVALCSVDGSIDFFCYPNFDSPSVFARMLDKDRGGYFTVSPEEYRSSKQQYLPGSNILNTKFVSEDGVCELLEFMHHPKHSEFSKPLYPWLIRKVKMIRGNIKLHVKCHPAFNYGLDTHEVSIKDSEVVDDQNPYRRDEIHFDSQSLCLQLQSVYKSCEETPTGLEWSIEPGELGQGVFADFFLTEGEEITFVLSEIPKSAGGSSDIELHATPNLLDCLFNETLVYWNEWIAQCKYDGKWRETVQRSALMLKMLTYSPTGAIIAAPTFSLPQVLGGSSNWDYRYSWIRDSAFSLYALIRLGMTEESEAYMQFLEKILEGSEDGSIQPIYTIHGSTVLEEKILDHLDGYKSSRPVRIGNAAVHYLQLDIYGELLDAIYLYSKYSKPISFDMWNHVRKMINYVCQNWRRADSSIWESRGEDVNHVFSKIMCWVAIDRGIRLTEKHSWYPSPELKCWVDTRNEIYLEVMDKGWNEEKEFFGQSYERIDILDASVLMMPLVFFISPADPRLLKTLNAIRKTTDKAGLIENNLVYRFNCSSNEKIQDEESHSICTFWLVEALTRAGKYDTRLLYESMVIFEQTLSYSNHLDLFSEKIAKSGESLGNFPQAFTHMALISSAYNLDRVLSKK</sequence>
<dbReference type="InterPro" id="IPR012341">
    <property type="entry name" value="6hp_glycosidase-like_sf"/>
</dbReference>
<dbReference type="InterPro" id="IPR008928">
    <property type="entry name" value="6-hairpin_glycosidase_sf"/>
</dbReference>
<keyword evidence="4" id="KW-1185">Reference proteome</keyword>
<accession>A0A1Y1Y6E3</accession>
<comment type="caution">
    <text evidence="3">The sequence shown here is derived from an EMBL/GenBank/DDBJ whole genome shotgun (WGS) entry which is preliminary data.</text>
</comment>
<evidence type="ECO:0000259" key="2">
    <source>
        <dbReference type="Pfam" id="PF19291"/>
    </source>
</evidence>
<name>A0A1Y1Y6E3_9FUNG</name>
<dbReference type="AlphaFoldDB" id="A0A1Y1Y6E3"/>
<evidence type="ECO:0000313" key="4">
    <source>
        <dbReference type="Proteomes" id="UP000193498"/>
    </source>
</evidence>
<feature type="domain" description="GH15-like" evidence="1">
    <location>
        <begin position="264"/>
        <end position="639"/>
    </location>
</feature>
<evidence type="ECO:0000259" key="1">
    <source>
        <dbReference type="Pfam" id="PF00723"/>
    </source>
</evidence>
<dbReference type="SUPFAM" id="SSF48208">
    <property type="entry name" value="Six-hairpin glycosidases"/>
    <property type="match status" value="1"/>
</dbReference>
<protein>
    <submittedName>
        <fullName evidence="3">Glycoside hydrolase family 15 protein</fullName>
    </submittedName>
</protein>
<dbReference type="InParanoid" id="A0A1Y1Y6E3"/>
<dbReference type="InterPro" id="IPR011613">
    <property type="entry name" value="GH15-like"/>
</dbReference>